<name>A0A1B1TF71_9ARCH</name>
<dbReference type="Pfam" id="PF02391">
    <property type="entry name" value="MoaE"/>
    <property type="match status" value="1"/>
</dbReference>
<proteinExistence type="predicted"/>
<dbReference type="GO" id="GO:0006777">
    <property type="term" value="P:Mo-molybdopterin cofactor biosynthetic process"/>
    <property type="evidence" value="ECO:0007669"/>
    <property type="project" value="InterPro"/>
</dbReference>
<dbReference type="Gene3D" id="3.90.1170.40">
    <property type="entry name" value="Molybdopterin biosynthesis MoaE subunit"/>
    <property type="match status" value="1"/>
</dbReference>
<protein>
    <submittedName>
        <fullName evidence="1">Molybdopterin converting factor, large subunit</fullName>
    </submittedName>
</protein>
<reference evidence="1" key="1">
    <citation type="submission" date="2014-11" db="EMBL/GenBank/DDBJ databases">
        <authorList>
            <person name="Zhu J."/>
            <person name="Qi W."/>
            <person name="Song R."/>
        </authorList>
    </citation>
    <scope>NUCLEOTIDE SEQUENCE</scope>
</reference>
<dbReference type="AlphaFoldDB" id="A0A1B1TF71"/>
<accession>A0A1B1TF71</accession>
<dbReference type="InterPro" id="IPR036563">
    <property type="entry name" value="MoaE_sf"/>
</dbReference>
<dbReference type="InterPro" id="IPR003448">
    <property type="entry name" value="Mopterin_biosynth_MoaE"/>
</dbReference>
<dbReference type="PANTHER" id="PTHR23404">
    <property type="entry name" value="MOLYBDOPTERIN SYNTHASE RELATED"/>
    <property type="match status" value="1"/>
</dbReference>
<organism evidence="1">
    <name type="scientific">uncultured Poseidoniia archaeon</name>
    <dbReference type="NCBI Taxonomy" id="1697135"/>
    <lineage>
        <taxon>Archaea</taxon>
        <taxon>Methanobacteriati</taxon>
        <taxon>Thermoplasmatota</taxon>
        <taxon>Candidatus Poseidoniia</taxon>
        <taxon>environmental samples</taxon>
    </lineage>
</organism>
<sequence length="141" mass="15502">MSGHILIENATEKIDFIGLKNKMKLEGCGAVVSFLGITRAQKEGAEVIQLEFDAWLDKLPVVLHRLAEQAVEEFGVISVAMAHRVGIVKANEDIVAIHVGSAHRKAAFKACEWLIDELKNQAPLWKKEVTDAGEEWKSGLG</sequence>
<reference evidence="1" key="2">
    <citation type="journal article" date="2015" name="ISME J.">
        <title>A new class of marine Euryarchaeota group II from the Mediterranean deep chlorophyll maximum.</title>
        <authorList>
            <person name="Martin-Cuadrado A.B."/>
            <person name="Garcia-Heredia I."/>
            <person name="Molto A.G."/>
            <person name="Lopez-Ubeda R."/>
            <person name="Kimes N."/>
            <person name="Lopez-Garcia P."/>
            <person name="Moreira D."/>
            <person name="Rodriguez-Valera F."/>
        </authorList>
    </citation>
    <scope>NUCLEOTIDE SEQUENCE</scope>
</reference>
<dbReference type="SUPFAM" id="SSF54690">
    <property type="entry name" value="Molybdopterin synthase subunit MoaE"/>
    <property type="match status" value="1"/>
</dbReference>
<dbReference type="EMBL" id="KP211912">
    <property type="protein sequence ID" value="ANV80926.1"/>
    <property type="molecule type" value="Genomic_DNA"/>
</dbReference>
<dbReference type="CDD" id="cd00756">
    <property type="entry name" value="MoaE"/>
    <property type="match status" value="1"/>
</dbReference>
<evidence type="ECO:0000313" key="1">
    <source>
        <dbReference type="EMBL" id="ANV80926.1"/>
    </source>
</evidence>